<dbReference type="InterPro" id="IPR008220">
    <property type="entry name" value="HAT_MetX-like"/>
</dbReference>
<dbReference type="InterPro" id="IPR029058">
    <property type="entry name" value="AB_hydrolase_fold"/>
</dbReference>
<feature type="active site" description="Nucleophile" evidence="1">
    <location>
        <position position="141"/>
    </location>
</feature>
<keyword evidence="3" id="KW-0808">Transferase</keyword>
<gene>
    <name evidence="3" type="ORF">AVDCRST_MAG83-1891</name>
</gene>
<name>A0A6J4IBV0_9MICC</name>
<organism evidence="3">
    <name type="scientific">uncultured Arthrobacter sp</name>
    <dbReference type="NCBI Taxonomy" id="114050"/>
    <lineage>
        <taxon>Bacteria</taxon>
        <taxon>Bacillati</taxon>
        <taxon>Actinomycetota</taxon>
        <taxon>Actinomycetes</taxon>
        <taxon>Micrococcales</taxon>
        <taxon>Micrococcaceae</taxon>
        <taxon>Arthrobacter</taxon>
        <taxon>environmental samples</taxon>
    </lineage>
</organism>
<dbReference type="NCBIfam" id="NF005757">
    <property type="entry name" value="PRK07581.1"/>
    <property type="match status" value="1"/>
</dbReference>
<dbReference type="PIRSF" id="PIRSF000443">
    <property type="entry name" value="Homoser_Ac_trans"/>
    <property type="match status" value="1"/>
</dbReference>
<reference evidence="3" key="1">
    <citation type="submission" date="2020-02" db="EMBL/GenBank/DDBJ databases">
        <authorList>
            <person name="Meier V. D."/>
        </authorList>
    </citation>
    <scope>NUCLEOTIDE SEQUENCE</scope>
    <source>
        <strain evidence="3">AVDCRST_MAG83</strain>
    </source>
</reference>
<accession>A0A6J4IBV0</accession>
<dbReference type="SUPFAM" id="SSF53474">
    <property type="entry name" value="alpha/beta-Hydrolases"/>
    <property type="match status" value="1"/>
</dbReference>
<dbReference type="PANTHER" id="PTHR32268">
    <property type="entry name" value="HOMOSERINE O-ACETYLTRANSFERASE"/>
    <property type="match status" value="1"/>
</dbReference>
<feature type="domain" description="AB hydrolase-1" evidence="2">
    <location>
        <begin position="75"/>
        <end position="204"/>
    </location>
</feature>
<dbReference type="InterPro" id="IPR000073">
    <property type="entry name" value="AB_hydrolase_1"/>
</dbReference>
<dbReference type="Pfam" id="PF00561">
    <property type="entry name" value="Abhydrolase_1"/>
    <property type="match status" value="1"/>
</dbReference>
<sequence>MIDNPFYSHEFHGDYDLISIGRLDLEEGGSIPDCRLAVATFGTLSDAKDNAILVTTWYSGTHQIFRDVYIGPDHALDPERYFIVVIDQIGSGLSTSPHNAPDEISMSHFPRVRIGDDVVAQERLLREHFGIEKLQLVVGGSMGAQQTYEWAVRFPDKVLRAAPIAGTAQNTPHDYLFTKALVEAITSDPGFADGEYKSNADVVAGLTRHAGIWAVMGFSTEFWKQEVWRALEFESKEAFMAGFLEPYFTVMDPDDLLCMAWKWQHGDVARHTNGDLAAALGLITATTFVLPINEDMFFPVRDHEAEQRHITGSELRVIDDVLGHLGLFGVAPTYMPQIDRHLAELLATEV</sequence>
<keyword evidence="3" id="KW-0012">Acyltransferase</keyword>
<evidence type="ECO:0000256" key="1">
    <source>
        <dbReference type="PIRSR" id="PIRSR000443-1"/>
    </source>
</evidence>
<dbReference type="EC" id="2.3.1.31" evidence="3"/>
<evidence type="ECO:0000259" key="2">
    <source>
        <dbReference type="Pfam" id="PF00561"/>
    </source>
</evidence>
<dbReference type="EMBL" id="CADCTE010000105">
    <property type="protein sequence ID" value="CAA9245793.1"/>
    <property type="molecule type" value="Genomic_DNA"/>
</dbReference>
<dbReference type="Gene3D" id="3.40.50.1820">
    <property type="entry name" value="alpha/beta hydrolase"/>
    <property type="match status" value="1"/>
</dbReference>
<dbReference type="PANTHER" id="PTHR32268:SF15">
    <property type="entry name" value="HOMOSERINE ACETYLTRANSFERASE FAMILY PROTEIN (AFU_ORTHOLOGUE AFUA_1G15350)"/>
    <property type="match status" value="1"/>
</dbReference>
<dbReference type="AlphaFoldDB" id="A0A6J4IBV0"/>
<dbReference type="GO" id="GO:0004414">
    <property type="term" value="F:homoserine O-acetyltransferase activity"/>
    <property type="evidence" value="ECO:0007669"/>
    <property type="project" value="UniProtKB-EC"/>
</dbReference>
<proteinExistence type="predicted"/>
<protein>
    <submittedName>
        <fullName evidence="3">Homoserine O-acetyltransferase</fullName>
        <ecNumber evidence="3">2.3.1.31</ecNumber>
    </submittedName>
</protein>
<dbReference type="RefSeq" id="WP_294567888.1">
    <property type="nucleotide sequence ID" value="NZ_CADCTE010000105.1"/>
</dbReference>
<feature type="active site" evidence="1">
    <location>
        <position position="324"/>
    </location>
</feature>
<feature type="active site" evidence="1">
    <location>
        <position position="295"/>
    </location>
</feature>
<evidence type="ECO:0000313" key="3">
    <source>
        <dbReference type="EMBL" id="CAA9245793.1"/>
    </source>
</evidence>